<name>A0AAX3GZ47_CLODI</name>
<dbReference type="RefSeq" id="WP_009904857.1">
    <property type="nucleotide sequence ID" value="NZ_BIWQ01000085.1"/>
</dbReference>
<proteinExistence type="predicted"/>
<sequence length="93" mass="10804">MYKIKYIILNIIKVAVITADCPFRIPTAIDKKLFIVKVVPPNKKPAKYPESTHHHDSVVRPVKSLPPRIRNKIAKEYILSCNIIKIYSLKFLY</sequence>
<evidence type="ECO:0000313" key="1">
    <source>
        <dbReference type="EMBL" id="VFD54246.1"/>
    </source>
</evidence>
<dbReference type="EMBL" id="CAADAT010000008">
    <property type="protein sequence ID" value="VFD54246.1"/>
    <property type="molecule type" value="Genomic_DNA"/>
</dbReference>
<organism evidence="1 2">
    <name type="scientific">Clostridioides difficile</name>
    <name type="common">Peptoclostridium difficile</name>
    <dbReference type="NCBI Taxonomy" id="1496"/>
    <lineage>
        <taxon>Bacteria</taxon>
        <taxon>Bacillati</taxon>
        <taxon>Bacillota</taxon>
        <taxon>Clostridia</taxon>
        <taxon>Peptostreptococcales</taxon>
        <taxon>Peptostreptococcaceae</taxon>
        <taxon>Clostridioides</taxon>
    </lineage>
</organism>
<accession>A0AAX3GZ47</accession>
<dbReference type="Proteomes" id="UP000346772">
    <property type="component" value="Unassembled WGS sequence"/>
</dbReference>
<gene>
    <name evidence="1" type="ORF">SAMEA1710456_01729</name>
</gene>
<protein>
    <submittedName>
        <fullName evidence="1">Uncharacterized protein</fullName>
    </submittedName>
</protein>
<comment type="caution">
    <text evidence="1">The sequence shown here is derived from an EMBL/GenBank/DDBJ whole genome shotgun (WGS) entry which is preliminary data.</text>
</comment>
<reference evidence="1 2" key="1">
    <citation type="submission" date="2019-02" db="EMBL/GenBank/DDBJ databases">
        <authorList>
            <consortium name="Pathogen Informatics"/>
        </authorList>
    </citation>
    <scope>NUCLEOTIDE SEQUENCE [LARGE SCALE GENOMIC DNA]</scope>
    <source>
        <strain evidence="1 2">078GUE027</strain>
    </source>
</reference>
<dbReference type="AlphaFoldDB" id="A0AAX3GZ47"/>
<evidence type="ECO:0000313" key="2">
    <source>
        <dbReference type="Proteomes" id="UP000346772"/>
    </source>
</evidence>